<keyword evidence="2 4" id="KW-0378">Hydrolase</keyword>
<dbReference type="HAMAP" id="MF_00528">
    <property type="entry name" value="Maf"/>
    <property type="match status" value="1"/>
</dbReference>
<dbReference type="SUPFAM" id="SSF52972">
    <property type="entry name" value="ITPase-like"/>
    <property type="match status" value="1"/>
</dbReference>
<comment type="caution">
    <text evidence="5">The sequence shown here is derived from an EMBL/GenBank/DDBJ whole genome shotgun (WGS) entry which is preliminary data.</text>
</comment>
<organism evidence="5 6">
    <name type="scientific">Larsenimonas rhizosphaerae</name>
    <dbReference type="NCBI Taxonomy" id="2944682"/>
    <lineage>
        <taxon>Bacteria</taxon>
        <taxon>Pseudomonadati</taxon>
        <taxon>Pseudomonadota</taxon>
        <taxon>Gammaproteobacteria</taxon>
        <taxon>Oceanospirillales</taxon>
        <taxon>Halomonadaceae</taxon>
        <taxon>Larsenimonas</taxon>
    </lineage>
</organism>
<evidence type="ECO:0000256" key="1">
    <source>
        <dbReference type="ARBA" id="ARBA00001968"/>
    </source>
</evidence>
<evidence type="ECO:0000256" key="4">
    <source>
        <dbReference type="HAMAP-Rule" id="MF_00528"/>
    </source>
</evidence>
<dbReference type="RefSeq" id="WP_265895835.1">
    <property type="nucleotide sequence ID" value="NZ_JAPIVE010000001.1"/>
</dbReference>
<feature type="site" description="Important for substrate specificity" evidence="4">
    <location>
        <position position="15"/>
    </location>
</feature>
<dbReference type="PANTHER" id="PTHR43213:SF5">
    <property type="entry name" value="BIFUNCTIONAL DTTP_UTP PYROPHOSPHATASE_METHYLTRANSFERASE PROTEIN-RELATED"/>
    <property type="match status" value="1"/>
</dbReference>
<dbReference type="CDD" id="cd00555">
    <property type="entry name" value="Maf"/>
    <property type="match status" value="1"/>
</dbReference>
<evidence type="ECO:0000256" key="2">
    <source>
        <dbReference type="ARBA" id="ARBA00022801"/>
    </source>
</evidence>
<comment type="function">
    <text evidence="4">Nucleoside triphosphate pyrophosphatase that hydrolyzes dTTP and UTP. May have a dual role in cell division arrest and in preventing the incorporation of modified nucleotides into cellular nucleic acids.</text>
</comment>
<dbReference type="InterPro" id="IPR029001">
    <property type="entry name" value="ITPase-like_fam"/>
</dbReference>
<proteinExistence type="inferred from homology"/>
<feature type="active site" description="Proton acceptor" evidence="4">
    <location>
        <position position="72"/>
    </location>
</feature>
<gene>
    <name evidence="5" type="ORF">OQ287_06060</name>
</gene>
<keyword evidence="3 4" id="KW-0546">Nucleotide metabolism</keyword>
<feature type="site" description="Important for substrate specificity" evidence="4">
    <location>
        <position position="155"/>
    </location>
</feature>
<dbReference type="GO" id="GO:0047429">
    <property type="term" value="F:nucleoside triphosphate diphosphatase activity"/>
    <property type="evidence" value="ECO:0007669"/>
    <property type="project" value="UniProtKB-EC"/>
</dbReference>
<comment type="caution">
    <text evidence="4">Lacks conserved residue(s) required for the propagation of feature annotation.</text>
</comment>
<keyword evidence="6" id="KW-1185">Reference proteome</keyword>
<dbReference type="PANTHER" id="PTHR43213">
    <property type="entry name" value="BIFUNCTIONAL DTTP/UTP PYROPHOSPHATASE/METHYLTRANSFERASE PROTEIN-RELATED"/>
    <property type="match status" value="1"/>
</dbReference>
<comment type="subcellular location">
    <subcellularLocation>
        <location evidence="4">Cytoplasm</location>
    </subcellularLocation>
</comment>
<comment type="cofactor">
    <cofactor evidence="1 4">
        <name>a divalent metal cation</name>
        <dbReference type="ChEBI" id="CHEBI:60240"/>
    </cofactor>
</comment>
<evidence type="ECO:0000313" key="6">
    <source>
        <dbReference type="Proteomes" id="UP001165678"/>
    </source>
</evidence>
<dbReference type="GO" id="GO:0005737">
    <property type="term" value="C:cytoplasm"/>
    <property type="evidence" value="ECO:0007669"/>
    <property type="project" value="UniProtKB-SubCell"/>
</dbReference>
<dbReference type="Pfam" id="PF02545">
    <property type="entry name" value="Maf"/>
    <property type="match status" value="1"/>
</dbReference>
<dbReference type="EC" id="3.6.1.9" evidence="4"/>
<sequence length="201" mass="21255">MTTSTRLWLASASPRRRELLASIGIMAEGQGVDIDETPRPDEAPLALVARLAEEKARAGHAGHPERVVLGSDTVVVVDNTILGKPADRDDFIATMQRLSGRRHQVMTGVCVIGPAGVLTDTVVTEVQFRTLAPDEPAAYWETGEPQDKAGGYAVQGLGAVFVTRLEGSYSAVVGLPLAESAALLARQGINAWQAAATDADR</sequence>
<keyword evidence="4" id="KW-0963">Cytoplasm</keyword>
<comment type="similarity">
    <text evidence="4">Belongs to the Maf family. YhdE subfamily.</text>
</comment>
<dbReference type="Gene3D" id="3.90.950.10">
    <property type="match status" value="1"/>
</dbReference>
<dbReference type="Proteomes" id="UP001165678">
    <property type="component" value="Unassembled WGS sequence"/>
</dbReference>
<feature type="site" description="Important for substrate specificity" evidence="4">
    <location>
        <position position="73"/>
    </location>
</feature>
<evidence type="ECO:0000313" key="5">
    <source>
        <dbReference type="EMBL" id="MCX2523798.1"/>
    </source>
</evidence>
<dbReference type="AlphaFoldDB" id="A0AA41ZL60"/>
<dbReference type="NCBIfam" id="TIGR00172">
    <property type="entry name" value="maf"/>
    <property type="match status" value="1"/>
</dbReference>
<dbReference type="EMBL" id="JAPIVE010000001">
    <property type="protein sequence ID" value="MCX2523798.1"/>
    <property type="molecule type" value="Genomic_DNA"/>
</dbReference>
<accession>A0AA41ZL60</accession>
<reference evidence="5" key="1">
    <citation type="submission" date="2022-11" db="EMBL/GenBank/DDBJ databases">
        <title>Larsenimonas rhizosphaerae sp. nov., isolated from a tidal mudflat.</title>
        <authorList>
            <person name="Lee S.D."/>
            <person name="Kim I.S."/>
        </authorList>
    </citation>
    <scope>NUCLEOTIDE SEQUENCE</scope>
    <source>
        <strain evidence="5">GH2-1</strain>
    </source>
</reference>
<dbReference type="GO" id="GO:0009117">
    <property type="term" value="P:nucleotide metabolic process"/>
    <property type="evidence" value="ECO:0007669"/>
    <property type="project" value="UniProtKB-KW"/>
</dbReference>
<protein>
    <recommendedName>
        <fullName evidence="4">dTTP/UTP pyrophosphatase</fullName>
        <shortName evidence="4">dTTPase/UTPase</shortName>
        <ecNumber evidence="4">3.6.1.9</ecNumber>
    </recommendedName>
    <alternativeName>
        <fullName evidence="4">Nucleoside triphosphate pyrophosphatase</fullName>
    </alternativeName>
    <alternativeName>
        <fullName evidence="4">Nucleotide pyrophosphatase</fullName>
        <shortName evidence="4">Nucleotide PPase</shortName>
    </alternativeName>
</protein>
<dbReference type="PIRSF" id="PIRSF006305">
    <property type="entry name" value="Maf"/>
    <property type="match status" value="1"/>
</dbReference>
<name>A0AA41ZL60_9GAMM</name>
<evidence type="ECO:0000256" key="3">
    <source>
        <dbReference type="ARBA" id="ARBA00023080"/>
    </source>
</evidence>
<dbReference type="InterPro" id="IPR003697">
    <property type="entry name" value="Maf-like"/>
</dbReference>
<comment type="catalytic activity">
    <reaction evidence="4">
        <text>UTP + H2O = UMP + diphosphate + H(+)</text>
        <dbReference type="Rhea" id="RHEA:29395"/>
        <dbReference type="ChEBI" id="CHEBI:15377"/>
        <dbReference type="ChEBI" id="CHEBI:15378"/>
        <dbReference type="ChEBI" id="CHEBI:33019"/>
        <dbReference type="ChEBI" id="CHEBI:46398"/>
        <dbReference type="ChEBI" id="CHEBI:57865"/>
        <dbReference type="EC" id="3.6.1.9"/>
    </reaction>
</comment>
<comment type="catalytic activity">
    <reaction evidence="4">
        <text>dTTP + H2O = dTMP + diphosphate + H(+)</text>
        <dbReference type="Rhea" id="RHEA:28534"/>
        <dbReference type="ChEBI" id="CHEBI:15377"/>
        <dbReference type="ChEBI" id="CHEBI:15378"/>
        <dbReference type="ChEBI" id="CHEBI:33019"/>
        <dbReference type="ChEBI" id="CHEBI:37568"/>
        <dbReference type="ChEBI" id="CHEBI:63528"/>
        <dbReference type="EC" id="3.6.1.9"/>
    </reaction>
</comment>